<reference evidence="6 7" key="1">
    <citation type="submission" date="2021-01" db="EMBL/GenBank/DDBJ databases">
        <title>Genome sequence of Shewanella schlegeliana JCM 11561.</title>
        <authorList>
            <person name="Zhang H."/>
            <person name="Li C."/>
        </authorList>
    </citation>
    <scope>NUCLEOTIDE SEQUENCE [LARGE SCALE GENOMIC DNA]</scope>
    <source>
        <strain evidence="6 7">JCM 11561</strain>
    </source>
</reference>
<dbReference type="InterPro" id="IPR018060">
    <property type="entry name" value="HTH_AraC"/>
</dbReference>
<dbReference type="SMART" id="SM00342">
    <property type="entry name" value="HTH_ARAC"/>
    <property type="match status" value="1"/>
</dbReference>
<dbReference type="InterPro" id="IPR003313">
    <property type="entry name" value="AraC-bd"/>
</dbReference>
<keyword evidence="3" id="KW-0010">Activator</keyword>
<dbReference type="Pfam" id="PF12833">
    <property type="entry name" value="HTH_18"/>
    <property type="match status" value="1"/>
</dbReference>
<dbReference type="PANTHER" id="PTHR11019:SF159">
    <property type="entry name" value="TRANSCRIPTIONAL REGULATOR-RELATED"/>
    <property type="match status" value="1"/>
</dbReference>
<name>A0ABS1SX21_9GAMM</name>
<dbReference type="RefSeq" id="WP_202721121.1">
    <property type="nucleotide sequence ID" value="NZ_BPEX01000002.1"/>
</dbReference>
<dbReference type="SUPFAM" id="SSF51182">
    <property type="entry name" value="RmlC-like cupins"/>
    <property type="match status" value="1"/>
</dbReference>
<dbReference type="PRINTS" id="PR00032">
    <property type="entry name" value="HTHARAC"/>
</dbReference>
<evidence type="ECO:0000313" key="6">
    <source>
        <dbReference type="EMBL" id="MBL4912895.1"/>
    </source>
</evidence>
<dbReference type="InterPro" id="IPR018062">
    <property type="entry name" value="HTH_AraC-typ_CS"/>
</dbReference>
<dbReference type="Pfam" id="PF02311">
    <property type="entry name" value="AraC_binding"/>
    <property type="match status" value="1"/>
</dbReference>
<feature type="domain" description="HTH araC/xylS-type" evidence="5">
    <location>
        <begin position="164"/>
        <end position="261"/>
    </location>
</feature>
<evidence type="ECO:0000259" key="5">
    <source>
        <dbReference type="PROSITE" id="PS01124"/>
    </source>
</evidence>
<dbReference type="PROSITE" id="PS01124">
    <property type="entry name" value="HTH_ARAC_FAMILY_2"/>
    <property type="match status" value="1"/>
</dbReference>
<dbReference type="InterPro" id="IPR020449">
    <property type="entry name" value="Tscrpt_reg_AraC-type_HTH"/>
</dbReference>
<evidence type="ECO:0000256" key="3">
    <source>
        <dbReference type="ARBA" id="ARBA00023159"/>
    </source>
</evidence>
<evidence type="ECO:0000256" key="1">
    <source>
        <dbReference type="ARBA" id="ARBA00023015"/>
    </source>
</evidence>
<dbReference type="Proteomes" id="UP000604898">
    <property type="component" value="Unassembled WGS sequence"/>
</dbReference>
<dbReference type="CDD" id="cd06124">
    <property type="entry name" value="cupin_NimR-like_N"/>
    <property type="match status" value="1"/>
</dbReference>
<evidence type="ECO:0000313" key="7">
    <source>
        <dbReference type="Proteomes" id="UP000604898"/>
    </source>
</evidence>
<keyword evidence="2" id="KW-0238">DNA-binding</keyword>
<sequence>MAIIDHNQGFNADEITATVVGIAADVGQHDSGMHQHKKAQLLYAPRGCMSITLCLSEGDKRQCVLPPTKAAWIPAGVEHCAKMRNVVAYRSIYFDIEAFPALPHSVKLLGVNPLLGALIERMAMWPWDMPSQQQAALIALFSEELNSAEELKLSLPIPTDKRLQAWLKLLQTGQRQAEQLKLMAAEIGASEKTISRIFTKETGMSYQAWRQQWRLQAAIERLAEGNSVSRVAFSLGFASDSAFISFFKQHLGNTPSQYFRAGPQAL</sequence>
<dbReference type="InterPro" id="IPR009057">
    <property type="entry name" value="Homeodomain-like_sf"/>
</dbReference>
<gene>
    <name evidence="6" type="ORF">JMA39_07055</name>
</gene>
<evidence type="ECO:0000256" key="4">
    <source>
        <dbReference type="ARBA" id="ARBA00023163"/>
    </source>
</evidence>
<organism evidence="6 7">
    <name type="scientific">Shewanella schlegeliana</name>
    <dbReference type="NCBI Taxonomy" id="190308"/>
    <lineage>
        <taxon>Bacteria</taxon>
        <taxon>Pseudomonadati</taxon>
        <taxon>Pseudomonadota</taxon>
        <taxon>Gammaproteobacteria</taxon>
        <taxon>Alteromonadales</taxon>
        <taxon>Shewanellaceae</taxon>
        <taxon>Shewanella</taxon>
    </lineage>
</organism>
<dbReference type="SUPFAM" id="SSF46689">
    <property type="entry name" value="Homeodomain-like"/>
    <property type="match status" value="1"/>
</dbReference>
<dbReference type="EMBL" id="JAESVD010000003">
    <property type="protein sequence ID" value="MBL4912895.1"/>
    <property type="molecule type" value="Genomic_DNA"/>
</dbReference>
<protein>
    <submittedName>
        <fullName evidence="6">Helix-turn-helix transcriptional regulator</fullName>
    </submittedName>
</protein>
<evidence type="ECO:0000256" key="2">
    <source>
        <dbReference type="ARBA" id="ARBA00023125"/>
    </source>
</evidence>
<proteinExistence type="predicted"/>
<accession>A0ABS1SX21</accession>
<dbReference type="InterPro" id="IPR011051">
    <property type="entry name" value="RmlC_Cupin_sf"/>
</dbReference>
<keyword evidence="7" id="KW-1185">Reference proteome</keyword>
<dbReference type="PROSITE" id="PS00041">
    <property type="entry name" value="HTH_ARAC_FAMILY_1"/>
    <property type="match status" value="1"/>
</dbReference>
<comment type="caution">
    <text evidence="6">The sequence shown here is derived from an EMBL/GenBank/DDBJ whole genome shotgun (WGS) entry which is preliminary data.</text>
</comment>
<dbReference type="PANTHER" id="PTHR11019">
    <property type="entry name" value="HTH-TYPE TRANSCRIPTIONAL REGULATOR NIMR"/>
    <property type="match status" value="1"/>
</dbReference>
<keyword evidence="4" id="KW-0804">Transcription</keyword>
<keyword evidence="1" id="KW-0805">Transcription regulation</keyword>
<dbReference type="Gene3D" id="1.10.10.60">
    <property type="entry name" value="Homeodomain-like"/>
    <property type="match status" value="2"/>
</dbReference>